<accession>A0A6J4RQ40</accession>
<feature type="compositionally biased region" description="Basic residues" evidence="1">
    <location>
        <begin position="495"/>
        <end position="507"/>
    </location>
</feature>
<feature type="compositionally biased region" description="Basic and acidic residues" evidence="1">
    <location>
        <begin position="73"/>
        <end position="89"/>
    </location>
</feature>
<organism evidence="2">
    <name type="scientific">uncultured Solirubrobacteraceae bacterium</name>
    <dbReference type="NCBI Taxonomy" id="1162706"/>
    <lineage>
        <taxon>Bacteria</taxon>
        <taxon>Bacillati</taxon>
        <taxon>Actinomycetota</taxon>
        <taxon>Thermoleophilia</taxon>
        <taxon>Solirubrobacterales</taxon>
        <taxon>Solirubrobacteraceae</taxon>
        <taxon>environmental samples</taxon>
    </lineage>
</organism>
<feature type="region of interest" description="Disordered" evidence="1">
    <location>
        <begin position="354"/>
        <end position="507"/>
    </location>
</feature>
<feature type="compositionally biased region" description="Low complexity" evidence="1">
    <location>
        <begin position="90"/>
        <end position="99"/>
    </location>
</feature>
<dbReference type="AlphaFoldDB" id="A0A6J4RQ40"/>
<gene>
    <name evidence="2" type="ORF">AVDCRST_MAG13-637</name>
</gene>
<proteinExistence type="predicted"/>
<feature type="compositionally biased region" description="Basic residues" evidence="1">
    <location>
        <begin position="406"/>
        <end position="435"/>
    </location>
</feature>
<evidence type="ECO:0000256" key="1">
    <source>
        <dbReference type="SAM" id="MobiDB-lite"/>
    </source>
</evidence>
<dbReference type="EMBL" id="CADCVO010000092">
    <property type="protein sequence ID" value="CAA9473401.1"/>
    <property type="molecule type" value="Genomic_DNA"/>
</dbReference>
<name>A0A6J4RQ40_9ACTN</name>
<protein>
    <submittedName>
        <fullName evidence="2">Uncharacterized protein</fullName>
    </submittedName>
</protein>
<sequence length="507" mass="54565">MPAVAEQAAQAGRAAVVLELDGGARPVGRLVRRAREEVALVDPGARVVDARAGGRRPLAQVVGGVRARAVRVAPHDVRRRDAQPPHDLADAAQPAPAQRRAGEVAADRAEPREVEDADGGHVPRAEGERAKGTAPAVRAAGERDPGAGGRAGARGDHAVGVGALGDRVDPRVERREDRLVVVGRRAVVGERRREPRHHPGGQPLEGRDGRVDVGVVAVDRVDVVAQPQARIGDRHPGGCGVLGERGGQAPGVGGLDALLEAQEPGGLGLQPPVDPARDEAVVVVARHEHELAAGAERLADLGEERRRELRDAALRAVAQLDRVAEDHEPVGLADRRHQRLAQVGAAQQVRAVRGADVQVGDHERAHGRLRLTRLGRHGAAGTPRRPAGRRLLASARRPLRHDGPRRPRRRRGQGGAPGRRRRHPRLGPALARRREHVLPGSQPQQALARPRPHRPRGPGAGARARGTRRRESRDREPDRRREANRQSSNAPQAGRRPRRKPLRTARR</sequence>
<feature type="region of interest" description="Disordered" evidence="1">
    <location>
        <begin position="73"/>
        <end position="162"/>
    </location>
</feature>
<feature type="compositionally biased region" description="Basic residues" evidence="1">
    <location>
        <begin position="367"/>
        <end position="376"/>
    </location>
</feature>
<feature type="compositionally biased region" description="Basic and acidic residues" evidence="1">
    <location>
        <begin position="469"/>
        <end position="484"/>
    </location>
</feature>
<evidence type="ECO:0000313" key="2">
    <source>
        <dbReference type="EMBL" id="CAA9473401.1"/>
    </source>
</evidence>
<feature type="compositionally biased region" description="Low complexity" evidence="1">
    <location>
        <begin position="377"/>
        <end position="396"/>
    </location>
</feature>
<feature type="compositionally biased region" description="Basic and acidic residues" evidence="1">
    <location>
        <begin position="100"/>
        <end position="131"/>
    </location>
</feature>
<reference evidence="2" key="1">
    <citation type="submission" date="2020-02" db="EMBL/GenBank/DDBJ databases">
        <authorList>
            <person name="Meier V. D."/>
        </authorList>
    </citation>
    <scope>NUCLEOTIDE SEQUENCE</scope>
    <source>
        <strain evidence="2">AVDCRST_MAG13</strain>
    </source>
</reference>